<keyword evidence="3" id="KW-1185">Reference proteome</keyword>
<dbReference type="SUPFAM" id="SSF56112">
    <property type="entry name" value="Protein kinase-like (PK-like)"/>
    <property type="match status" value="1"/>
</dbReference>
<protein>
    <recommendedName>
        <fullName evidence="1">Protein kinase domain-containing protein</fullName>
    </recommendedName>
</protein>
<feature type="domain" description="Protein kinase" evidence="1">
    <location>
        <begin position="1"/>
        <end position="251"/>
    </location>
</feature>
<evidence type="ECO:0000313" key="2">
    <source>
        <dbReference type="EMBL" id="KAG7094870.1"/>
    </source>
</evidence>
<dbReference type="PROSITE" id="PS50011">
    <property type="entry name" value="PROTEIN_KINASE_DOM"/>
    <property type="match status" value="1"/>
</dbReference>
<dbReference type="InterPro" id="IPR000719">
    <property type="entry name" value="Prot_kinase_dom"/>
</dbReference>
<sequence length="251" mass="27504">MSCRKLKLLSQGPVARFSSVTSGLAVYAKIITADEPSICKALESHNPGSHRIVTPPYPIQRLGESDLYMLVAPNYGDYFILGTDESIIRVSLGLCEALSFLHSHHIAHLDVKFPNIALDRTTETLTLIDLGGAMQIFVSEGKEPLVNCGLGDSVTPEVQQWYTDPDIARPQNPYKADVWAAGNIIEHISNDTSTAMMVGRFGKWMQEARPLIGVAIQQARLEEWQPATQAFKDGAVGELSYPIISKSVTAH</sequence>
<dbReference type="KEGG" id="more:E1B28_005677"/>
<dbReference type="GO" id="GO:0005524">
    <property type="term" value="F:ATP binding"/>
    <property type="evidence" value="ECO:0007669"/>
    <property type="project" value="InterPro"/>
</dbReference>
<dbReference type="AlphaFoldDB" id="A0A9P7S4A9"/>
<name>A0A9P7S4A9_9AGAR</name>
<reference evidence="2" key="1">
    <citation type="journal article" date="2021" name="Genome Biol. Evol.">
        <title>The assembled and annotated genome of the fairy-ring fungus Marasmius oreades.</title>
        <authorList>
            <person name="Hiltunen M."/>
            <person name="Ament-Velasquez S.L."/>
            <person name="Johannesson H."/>
        </authorList>
    </citation>
    <scope>NUCLEOTIDE SEQUENCE</scope>
    <source>
        <strain evidence="2">03SP1</strain>
    </source>
</reference>
<dbReference type="OrthoDB" id="4062651at2759"/>
<dbReference type="Proteomes" id="UP001049176">
    <property type="component" value="Chromosome 3"/>
</dbReference>
<dbReference type="GO" id="GO:0004672">
    <property type="term" value="F:protein kinase activity"/>
    <property type="evidence" value="ECO:0007669"/>
    <property type="project" value="InterPro"/>
</dbReference>
<proteinExistence type="predicted"/>
<dbReference type="Gene3D" id="1.10.510.10">
    <property type="entry name" value="Transferase(Phosphotransferase) domain 1"/>
    <property type="match status" value="1"/>
</dbReference>
<comment type="caution">
    <text evidence="2">The sequence shown here is derived from an EMBL/GenBank/DDBJ whole genome shotgun (WGS) entry which is preliminary data.</text>
</comment>
<dbReference type="PANTHER" id="PTHR24347">
    <property type="entry name" value="SERINE/THREONINE-PROTEIN KINASE"/>
    <property type="match status" value="1"/>
</dbReference>
<dbReference type="EMBL" id="CM032183">
    <property type="protein sequence ID" value="KAG7094870.1"/>
    <property type="molecule type" value="Genomic_DNA"/>
</dbReference>
<gene>
    <name evidence="2" type="ORF">E1B28_005677</name>
</gene>
<organism evidence="2 3">
    <name type="scientific">Marasmius oreades</name>
    <name type="common">fairy-ring Marasmius</name>
    <dbReference type="NCBI Taxonomy" id="181124"/>
    <lineage>
        <taxon>Eukaryota</taxon>
        <taxon>Fungi</taxon>
        <taxon>Dikarya</taxon>
        <taxon>Basidiomycota</taxon>
        <taxon>Agaricomycotina</taxon>
        <taxon>Agaricomycetes</taxon>
        <taxon>Agaricomycetidae</taxon>
        <taxon>Agaricales</taxon>
        <taxon>Marasmiineae</taxon>
        <taxon>Marasmiaceae</taxon>
        <taxon>Marasmius</taxon>
    </lineage>
</organism>
<evidence type="ECO:0000313" key="3">
    <source>
        <dbReference type="Proteomes" id="UP001049176"/>
    </source>
</evidence>
<dbReference type="SMART" id="SM00220">
    <property type="entry name" value="S_TKc"/>
    <property type="match status" value="1"/>
</dbReference>
<dbReference type="Pfam" id="PF00069">
    <property type="entry name" value="Pkinase"/>
    <property type="match status" value="1"/>
</dbReference>
<dbReference type="RefSeq" id="XP_043011340.1">
    <property type="nucleotide sequence ID" value="XM_043150253.1"/>
</dbReference>
<accession>A0A9P7S4A9</accession>
<dbReference type="InterPro" id="IPR011009">
    <property type="entry name" value="Kinase-like_dom_sf"/>
</dbReference>
<dbReference type="GeneID" id="66074753"/>
<evidence type="ECO:0000259" key="1">
    <source>
        <dbReference type="PROSITE" id="PS50011"/>
    </source>
</evidence>